<feature type="transmembrane region" description="Helical" evidence="1">
    <location>
        <begin position="100"/>
        <end position="123"/>
    </location>
</feature>
<dbReference type="PANTHER" id="PTHR14136:SF17">
    <property type="entry name" value="BTB_POZ DOMAIN-CONTAINING PROTEIN KCTD9"/>
    <property type="match status" value="1"/>
</dbReference>
<keyword evidence="1" id="KW-0472">Membrane</keyword>
<organism evidence="2 3">
    <name type="scientific">Sagittula marina</name>
    <dbReference type="NCBI Taxonomy" id="943940"/>
    <lineage>
        <taxon>Bacteria</taxon>
        <taxon>Pseudomonadati</taxon>
        <taxon>Pseudomonadota</taxon>
        <taxon>Alphaproteobacteria</taxon>
        <taxon>Rhodobacterales</taxon>
        <taxon>Roseobacteraceae</taxon>
        <taxon>Sagittula</taxon>
    </lineage>
</organism>
<evidence type="ECO:0000313" key="2">
    <source>
        <dbReference type="EMBL" id="MBB3985650.1"/>
    </source>
</evidence>
<evidence type="ECO:0000313" key="3">
    <source>
        <dbReference type="Proteomes" id="UP000541426"/>
    </source>
</evidence>
<accession>A0A7W6DS48</accession>
<feature type="transmembrane region" description="Helical" evidence="1">
    <location>
        <begin position="60"/>
        <end position="88"/>
    </location>
</feature>
<dbReference type="AlphaFoldDB" id="A0A7W6DS48"/>
<dbReference type="InterPro" id="IPR051082">
    <property type="entry name" value="Pentapeptide-BTB/POZ_domain"/>
</dbReference>
<dbReference type="EMBL" id="JACIEJ010000004">
    <property type="protein sequence ID" value="MBB3985650.1"/>
    <property type="molecule type" value="Genomic_DNA"/>
</dbReference>
<proteinExistence type="predicted"/>
<comment type="caution">
    <text evidence="2">The sequence shown here is derived from an EMBL/GenBank/DDBJ whole genome shotgun (WGS) entry which is preliminary data.</text>
</comment>
<dbReference type="Gene3D" id="2.160.20.80">
    <property type="entry name" value="E3 ubiquitin-protein ligase SopA"/>
    <property type="match status" value="1"/>
</dbReference>
<dbReference type="Pfam" id="PF00805">
    <property type="entry name" value="Pentapeptide"/>
    <property type="match status" value="3"/>
</dbReference>
<reference evidence="2 3" key="1">
    <citation type="submission" date="2020-08" db="EMBL/GenBank/DDBJ databases">
        <title>Genomic Encyclopedia of Type Strains, Phase IV (KMG-IV): sequencing the most valuable type-strain genomes for metagenomic binning, comparative biology and taxonomic classification.</title>
        <authorList>
            <person name="Goeker M."/>
        </authorList>
    </citation>
    <scope>NUCLEOTIDE SEQUENCE [LARGE SCALE GENOMIC DNA]</scope>
    <source>
        <strain evidence="2 3">DSM 102235</strain>
    </source>
</reference>
<feature type="transmembrane region" description="Helical" evidence="1">
    <location>
        <begin position="20"/>
        <end position="39"/>
    </location>
</feature>
<name>A0A7W6DS48_9RHOB</name>
<evidence type="ECO:0000256" key="1">
    <source>
        <dbReference type="SAM" id="Phobius"/>
    </source>
</evidence>
<dbReference type="RefSeq" id="WP_183965393.1">
    <property type="nucleotide sequence ID" value="NZ_BAABBZ010000018.1"/>
</dbReference>
<keyword evidence="1" id="KW-1133">Transmembrane helix</keyword>
<dbReference type="InterPro" id="IPR001646">
    <property type="entry name" value="5peptide_repeat"/>
</dbReference>
<keyword evidence="1" id="KW-0812">Transmembrane</keyword>
<keyword evidence="3" id="KW-1185">Reference proteome</keyword>
<dbReference type="SUPFAM" id="SSF141571">
    <property type="entry name" value="Pentapeptide repeat-like"/>
    <property type="match status" value="1"/>
</dbReference>
<dbReference type="Proteomes" id="UP000541426">
    <property type="component" value="Unassembled WGS sequence"/>
</dbReference>
<dbReference type="PANTHER" id="PTHR14136">
    <property type="entry name" value="BTB_POZ DOMAIN-CONTAINING PROTEIN KCTD9"/>
    <property type="match status" value="1"/>
</dbReference>
<sequence>MPHITVGENIAQLLDLASAPVLLTLLIAALLTGVSVPLYRSYRDRAQKMAEPEPETLSGLRVLAWILALVGIPLFAFILTAVIAIIATFDPVSLGKELRWHVLAFVGLITSLGALISAPLALIRVWTTERQTRISEQGHMTDRISKAVEHLGAEKTVKRDGVEESRPNIEVRIGGLLSLERIAQDSTAYDKGRDHVRVMEIICAYVRENAPARDAHDFPEPDWKPLKDDATEEERTAHLEAREIRFGGTVKNFFAKASIWAQTLPKPREDIALAVHIIGRRTPVQKRIEARWGPKAAADAECVFDTPCPELPELTEEEAPLGNTVIHAFNTDLTTWKKALATFKGYRPDLTNTSLQRLDLSSHDLSGCLLARARLEGADLKETRLQGANLQEALLDAADLTGARLEAADLRQTRLEAAYLAKARMQGADLEKARLDGASLLAALLQGADLTSARLEAACLVGTRLEGADLSGARLQGASHTGARLEGAVLKEVRLEGASFTGACLERADLRGARLEGASFINVDSIQGAALKQMSLFKGSLSEKQVTTTFGDASVTNLPGNMPRPAHWPSNELDKYDFYNEWAKWLADPDNYTPPMG</sequence>
<gene>
    <name evidence="2" type="ORF">GGQ68_001983</name>
</gene>
<protein>
    <submittedName>
        <fullName evidence="2">Uncharacterized protein YjbI with pentapeptide repeats</fullName>
    </submittedName>
</protein>